<feature type="domain" description="Outer membrane protein beta-barrel" evidence="1">
    <location>
        <begin position="340"/>
        <end position="688"/>
    </location>
</feature>
<evidence type="ECO:0000259" key="1">
    <source>
        <dbReference type="Pfam" id="PF14905"/>
    </source>
</evidence>
<reference evidence="2 3" key="1">
    <citation type="submission" date="2019-12" db="EMBL/GenBank/DDBJ databases">
        <title>The draft genomic sequence of strain Chitinophaga oryziterrae JCM 16595.</title>
        <authorList>
            <person name="Zhang X."/>
        </authorList>
    </citation>
    <scope>NUCLEOTIDE SEQUENCE [LARGE SCALE GENOMIC DNA]</scope>
    <source>
        <strain evidence="2 3">JCM 16595</strain>
    </source>
</reference>
<dbReference type="Proteomes" id="UP000468388">
    <property type="component" value="Unassembled WGS sequence"/>
</dbReference>
<evidence type="ECO:0000313" key="2">
    <source>
        <dbReference type="EMBL" id="MVT40770.1"/>
    </source>
</evidence>
<dbReference type="InterPro" id="IPR041700">
    <property type="entry name" value="OMP_b-brl_3"/>
</dbReference>
<dbReference type="RefSeq" id="WP_157299404.1">
    <property type="nucleotide sequence ID" value="NZ_BAAAZB010000010.1"/>
</dbReference>
<keyword evidence="2" id="KW-0675">Receptor</keyword>
<keyword evidence="3" id="KW-1185">Reference proteome</keyword>
<organism evidence="2 3">
    <name type="scientific">Chitinophaga oryziterrae</name>
    <dbReference type="NCBI Taxonomy" id="1031224"/>
    <lineage>
        <taxon>Bacteria</taxon>
        <taxon>Pseudomonadati</taxon>
        <taxon>Bacteroidota</taxon>
        <taxon>Chitinophagia</taxon>
        <taxon>Chitinophagales</taxon>
        <taxon>Chitinophagaceae</taxon>
        <taxon>Chitinophaga</taxon>
    </lineage>
</organism>
<accession>A0A6N8J6E3</accession>
<sequence length="743" mass="83002">MKLLLYLLFSGQLTTSGGQPIPFANVILLQDTVLVKVSLTDEKGFYRIDNVPPGKYTLRFSSVGYQTAEIAADTGFHVQVMNNKSLGEVVIRGEKPLFRQQPSGLVVNVGNSLLTKGSTALAVLERSPGVLIDQHNNGITLNGKSGVTVMLNGKVQRMSMAQLFTMLNSMSADNIEKIELMTTPSSKYDAEGSAGIINIVLKKNRQASYALTAGYGKGEKAAGNINLSHNNLYGAYSFSHDRTYGSFTGKGTEIIEGLGGPIAFDFYSETKRVDNAQNIMVGFDGVSFGGSVNYSTSRSTANTSNHGKYVSDSLLLVDAYIKETNRWRNLSVAAYGEWKHFHLDVDYLYYNNYYPTTVQNEFPSRSSRDTGYQFAALQKGLANTTIQVGVVKVDYNKQLSTSLKLEAGLKGTYTHNRSLSGIQSFVDDHWVDRSGTTNDILMQEGIAAAYTSFDYHINPATSLVLGARYEYSHVYDRDYRQLFPSLFLSHKGWQFSYTKRISRPTYNDLASYVTYNDPLSVFTGNPLLKPTITHNLKIGYSYFSLLYSSDNNPIVGYQLATGPEKNLVYISPQNLRWQHTLSFQANLPFKVFSWWEMSYNLIGSLRQFKADYTVLPVVKTYLSYSLNFSESFKLPAQFSLELSGVYNSPSYYGTLQVDPSGVFNVGIRKNNFTLSVADLLRTDRISNYLGTISKEAFDTKYHVLVHPESTYFPIIKLTYSRSFGGVKKERKDGAKDERDRVRG</sequence>
<name>A0A6N8J6E3_9BACT</name>
<dbReference type="PANTHER" id="PTHR40980:SF4">
    <property type="entry name" value="TONB-DEPENDENT RECEPTOR-LIKE BETA-BARREL DOMAIN-CONTAINING PROTEIN"/>
    <property type="match status" value="1"/>
</dbReference>
<dbReference type="InterPro" id="IPR037066">
    <property type="entry name" value="Plug_dom_sf"/>
</dbReference>
<evidence type="ECO:0000313" key="3">
    <source>
        <dbReference type="Proteomes" id="UP000468388"/>
    </source>
</evidence>
<dbReference type="SUPFAM" id="SSF49464">
    <property type="entry name" value="Carboxypeptidase regulatory domain-like"/>
    <property type="match status" value="1"/>
</dbReference>
<dbReference type="PANTHER" id="PTHR40980">
    <property type="entry name" value="PLUG DOMAIN-CONTAINING PROTEIN"/>
    <property type="match status" value="1"/>
</dbReference>
<protein>
    <submittedName>
        <fullName evidence="2">TonB-dependent receptor</fullName>
    </submittedName>
</protein>
<dbReference type="AlphaFoldDB" id="A0A6N8J6E3"/>
<dbReference type="Pfam" id="PF14905">
    <property type="entry name" value="OMP_b-brl_3"/>
    <property type="match status" value="1"/>
</dbReference>
<dbReference type="EMBL" id="WRXO01000002">
    <property type="protein sequence ID" value="MVT40770.1"/>
    <property type="molecule type" value="Genomic_DNA"/>
</dbReference>
<dbReference type="SUPFAM" id="SSF56935">
    <property type="entry name" value="Porins"/>
    <property type="match status" value="1"/>
</dbReference>
<dbReference type="Gene3D" id="2.60.40.1120">
    <property type="entry name" value="Carboxypeptidase-like, regulatory domain"/>
    <property type="match status" value="1"/>
</dbReference>
<dbReference type="OrthoDB" id="905812at2"/>
<comment type="caution">
    <text evidence="2">The sequence shown here is derived from an EMBL/GenBank/DDBJ whole genome shotgun (WGS) entry which is preliminary data.</text>
</comment>
<dbReference type="Gene3D" id="2.170.130.10">
    <property type="entry name" value="TonB-dependent receptor, plug domain"/>
    <property type="match status" value="1"/>
</dbReference>
<dbReference type="InterPro" id="IPR008969">
    <property type="entry name" value="CarboxyPept-like_regulatory"/>
</dbReference>
<gene>
    <name evidence="2" type="ORF">GO495_09290</name>
</gene>
<proteinExistence type="predicted"/>
<dbReference type="Pfam" id="PF13620">
    <property type="entry name" value="CarboxypepD_reg"/>
    <property type="match status" value="1"/>
</dbReference>